<dbReference type="InterPro" id="IPR038765">
    <property type="entry name" value="Papain-like_cys_pep_sf"/>
</dbReference>
<accession>A0A846Y8F0</accession>
<keyword evidence="2" id="KW-1133">Transmembrane helix</keyword>
<organism evidence="3 4">
    <name type="scientific">Nocardia vermiculata</name>
    <dbReference type="NCBI Taxonomy" id="257274"/>
    <lineage>
        <taxon>Bacteria</taxon>
        <taxon>Bacillati</taxon>
        <taxon>Actinomycetota</taxon>
        <taxon>Actinomycetes</taxon>
        <taxon>Mycobacteriales</taxon>
        <taxon>Nocardiaceae</taxon>
        <taxon>Nocardia</taxon>
    </lineage>
</organism>
<gene>
    <name evidence="3" type="ORF">HGA08_27840</name>
</gene>
<reference evidence="3 4" key="1">
    <citation type="submission" date="2020-04" db="EMBL/GenBank/DDBJ databases">
        <title>MicrobeNet Type strains.</title>
        <authorList>
            <person name="Nicholson A.C."/>
        </authorList>
    </citation>
    <scope>NUCLEOTIDE SEQUENCE [LARGE SCALE GENOMIC DNA]</scope>
    <source>
        <strain evidence="3 4">JCM 12354</strain>
    </source>
</reference>
<keyword evidence="2" id="KW-0472">Membrane</keyword>
<dbReference type="RefSeq" id="WP_067870961.1">
    <property type="nucleotide sequence ID" value="NZ_JAAXOP010000023.1"/>
</dbReference>
<dbReference type="EMBL" id="JAAXOP010000023">
    <property type="protein sequence ID" value="NKY54011.1"/>
    <property type="molecule type" value="Genomic_DNA"/>
</dbReference>
<protein>
    <submittedName>
        <fullName evidence="3">Uncharacterized protein</fullName>
    </submittedName>
</protein>
<evidence type="ECO:0000313" key="3">
    <source>
        <dbReference type="EMBL" id="NKY54011.1"/>
    </source>
</evidence>
<keyword evidence="2" id="KW-0812">Transmembrane</keyword>
<feature type="region of interest" description="Disordered" evidence="1">
    <location>
        <begin position="45"/>
        <end position="91"/>
    </location>
</feature>
<feature type="transmembrane region" description="Helical" evidence="2">
    <location>
        <begin position="6"/>
        <end position="30"/>
    </location>
</feature>
<dbReference type="Proteomes" id="UP000565711">
    <property type="component" value="Unassembled WGS sequence"/>
</dbReference>
<dbReference type="Gene3D" id="3.90.1720.10">
    <property type="entry name" value="endopeptidase domain like (from Nostoc punctiforme)"/>
    <property type="match status" value="1"/>
</dbReference>
<evidence type="ECO:0000256" key="2">
    <source>
        <dbReference type="SAM" id="Phobius"/>
    </source>
</evidence>
<sequence>MSLPWWAWVAGLLFAVPCLIGLLLAPVLLLSDQAEAVNNDLYDQCESAIGPDPDATETRTPARESDVDDELDHSDVPTANPYASATAEPDDASVSSWMRRCLNGPMSSAAYQMPPLTQHNGGFESRCAAVLARNIHLAEVADPLSDMIRRIVYQASMAGLTDTCDPEVPARIPAPAADDCRLSAQVGPVPRSRPVVLPEALEQQAYCGQRVRLSALSAGDVVFWDYGPRGPQRAGIALGADGVLTVDAATGRLATLRISEVRYVQVKRVLRAAP</sequence>
<keyword evidence="4" id="KW-1185">Reference proteome</keyword>
<dbReference type="SUPFAM" id="SSF54001">
    <property type="entry name" value="Cysteine proteinases"/>
    <property type="match status" value="1"/>
</dbReference>
<evidence type="ECO:0000313" key="4">
    <source>
        <dbReference type="Proteomes" id="UP000565711"/>
    </source>
</evidence>
<proteinExistence type="predicted"/>
<comment type="caution">
    <text evidence="3">The sequence shown here is derived from an EMBL/GenBank/DDBJ whole genome shotgun (WGS) entry which is preliminary data.</text>
</comment>
<feature type="compositionally biased region" description="Basic and acidic residues" evidence="1">
    <location>
        <begin position="56"/>
        <end position="65"/>
    </location>
</feature>
<dbReference type="AlphaFoldDB" id="A0A846Y8F0"/>
<evidence type="ECO:0000256" key="1">
    <source>
        <dbReference type="SAM" id="MobiDB-lite"/>
    </source>
</evidence>
<name>A0A846Y8F0_9NOCA</name>